<protein>
    <submittedName>
        <fullName evidence="1">Uncharacterized protein</fullName>
    </submittedName>
</protein>
<comment type="caution">
    <text evidence="1">The sequence shown here is derived from an EMBL/GenBank/DDBJ whole genome shotgun (WGS) entry which is preliminary data.</text>
</comment>
<gene>
    <name evidence="1" type="ORF">VB854_10595</name>
</gene>
<organism evidence="1 2">
    <name type="scientific">Limnoraphis robusta CCNP1315</name>
    <dbReference type="NCBI Taxonomy" id="3110306"/>
    <lineage>
        <taxon>Bacteria</taxon>
        <taxon>Bacillati</taxon>
        <taxon>Cyanobacteriota</taxon>
        <taxon>Cyanophyceae</taxon>
        <taxon>Oscillatoriophycideae</taxon>
        <taxon>Oscillatoriales</taxon>
        <taxon>Sirenicapillariaceae</taxon>
        <taxon>Limnoraphis</taxon>
    </lineage>
</organism>
<accession>A0ABU5TWV1</accession>
<sequence>MISAAAQEKVNNLLADYKEVIVLLKQIGIKVNNFQITTGIGVPQVTTNLSGSIGTVKSEEIKKLIESKENNKLLGLMLNPLLTVKEFQEKSVSELDQVTIHVVLGLPPKVTINLS</sequence>
<evidence type="ECO:0000313" key="2">
    <source>
        <dbReference type="Proteomes" id="UP001301728"/>
    </source>
</evidence>
<name>A0ABU5TWV1_9CYAN</name>
<dbReference type="Proteomes" id="UP001301728">
    <property type="component" value="Unassembled WGS sequence"/>
</dbReference>
<evidence type="ECO:0000313" key="1">
    <source>
        <dbReference type="EMBL" id="MEA5519397.1"/>
    </source>
</evidence>
<dbReference type="EMBL" id="JAYGHT010000029">
    <property type="protein sequence ID" value="MEA5519397.1"/>
    <property type="molecule type" value="Genomic_DNA"/>
</dbReference>
<keyword evidence="2" id="KW-1185">Reference proteome</keyword>
<proteinExistence type="predicted"/>
<reference evidence="1 2" key="1">
    <citation type="submission" date="2023-12" db="EMBL/GenBank/DDBJ databases">
        <title>Baltic Sea Cyanobacteria.</title>
        <authorList>
            <person name="Delbaje E."/>
            <person name="Fewer D.P."/>
            <person name="Shishido T.K."/>
        </authorList>
    </citation>
    <scope>NUCLEOTIDE SEQUENCE [LARGE SCALE GENOMIC DNA]</scope>
    <source>
        <strain evidence="1 2">CCNP 1315</strain>
    </source>
</reference>